<gene>
    <name evidence="2" type="ordered locus">FsymDg_2634</name>
</gene>
<evidence type="ECO:0000313" key="3">
    <source>
        <dbReference type="Proteomes" id="UP000001549"/>
    </source>
</evidence>
<organism evidence="2 3">
    <name type="scientific">Candidatus Protofrankia datiscae</name>
    <dbReference type="NCBI Taxonomy" id="2716812"/>
    <lineage>
        <taxon>Bacteria</taxon>
        <taxon>Bacillati</taxon>
        <taxon>Actinomycetota</taxon>
        <taxon>Actinomycetes</taxon>
        <taxon>Frankiales</taxon>
        <taxon>Frankiaceae</taxon>
        <taxon>Protofrankia</taxon>
    </lineage>
</organism>
<feature type="compositionally biased region" description="Low complexity" evidence="1">
    <location>
        <begin position="73"/>
        <end position="95"/>
    </location>
</feature>
<dbReference type="AlphaFoldDB" id="F8B3X8"/>
<feature type="compositionally biased region" description="Low complexity" evidence="1">
    <location>
        <begin position="113"/>
        <end position="129"/>
    </location>
</feature>
<dbReference type="KEGG" id="fsy:FsymDg_2634"/>
<accession>F8B3X8</accession>
<feature type="region of interest" description="Disordered" evidence="1">
    <location>
        <begin position="71"/>
        <end position="159"/>
    </location>
</feature>
<sequence>MEQQQAQELEQQLRADWDRIRHQILDQFVQVSTADLDAAASVNDLVRRIADRSHHTEPYVETRLRELVAATVSAGQAGQPEQAGPEQPGEQAGQAESGGEGTQPGAEGEGARPATAEAGGQPGAEAEQGGETGDFSQPSEPLGGPRQPFGGSEDPQQES</sequence>
<keyword evidence="3" id="KW-1185">Reference proteome</keyword>
<name>F8B3X8_9ACTN</name>
<dbReference type="HOGENOM" id="CLU_140266_0_0_11"/>
<dbReference type="EMBL" id="CP002801">
    <property type="protein sequence ID" value="AEH09990.1"/>
    <property type="molecule type" value="Genomic_DNA"/>
</dbReference>
<protein>
    <recommendedName>
        <fullName evidence="4">PE-PGRS family protein</fullName>
    </recommendedName>
</protein>
<evidence type="ECO:0000256" key="1">
    <source>
        <dbReference type="SAM" id="MobiDB-lite"/>
    </source>
</evidence>
<reference evidence="2 3" key="1">
    <citation type="submission" date="2011-05" db="EMBL/GenBank/DDBJ databases">
        <title>Complete sequence of chromosome of Frankia symbiont of Datisca glomerata.</title>
        <authorList>
            <consortium name="US DOE Joint Genome Institute"/>
            <person name="Lucas S."/>
            <person name="Han J."/>
            <person name="Lapidus A."/>
            <person name="Cheng J.-F."/>
            <person name="Goodwin L."/>
            <person name="Pitluck S."/>
            <person name="Peters L."/>
            <person name="Mikhailova N."/>
            <person name="Chertkov O."/>
            <person name="Teshima H."/>
            <person name="Han C."/>
            <person name="Tapia R."/>
            <person name="Land M."/>
            <person name="Hauser L."/>
            <person name="Kyrpides N."/>
            <person name="Ivanova N."/>
            <person name="Pagani I."/>
            <person name="Berry A."/>
            <person name="Pawlowski K."/>
            <person name="Persson T."/>
            <person name="Vanden Heuvel B."/>
            <person name="Benson D."/>
            <person name="Woyke T."/>
        </authorList>
    </citation>
    <scope>NUCLEOTIDE SEQUENCE [LARGE SCALE GENOMIC DNA]</scope>
    <source>
        <strain evidence="3">4085684</strain>
    </source>
</reference>
<dbReference type="RefSeq" id="WP_013873908.1">
    <property type="nucleotide sequence ID" value="NC_015656.1"/>
</dbReference>
<dbReference type="Proteomes" id="UP000001549">
    <property type="component" value="Chromosome"/>
</dbReference>
<evidence type="ECO:0000313" key="2">
    <source>
        <dbReference type="EMBL" id="AEH09990.1"/>
    </source>
</evidence>
<evidence type="ECO:0008006" key="4">
    <source>
        <dbReference type="Google" id="ProtNLM"/>
    </source>
</evidence>
<proteinExistence type="predicted"/>